<protein>
    <submittedName>
        <fullName evidence="2">COG1361 S-layer family protein</fullName>
    </submittedName>
</protein>
<accession>A0ABD5R9P8</accession>
<dbReference type="PANTHER" id="PTHR35902:SF3">
    <property type="entry name" value="NPCBM-ASSOCIATED, NEW3 DOMAIN OF ALPHA-GALACTOSIDASE"/>
    <property type="match status" value="1"/>
</dbReference>
<dbReference type="Proteomes" id="UP001596201">
    <property type="component" value="Unassembled WGS sequence"/>
</dbReference>
<evidence type="ECO:0000313" key="3">
    <source>
        <dbReference type="Proteomes" id="UP001596201"/>
    </source>
</evidence>
<dbReference type="RefSeq" id="WP_227228009.1">
    <property type="nucleotide sequence ID" value="NZ_JAJCVJ010000001.1"/>
</dbReference>
<name>A0ABD5R9P8_9EURY</name>
<dbReference type="Gene3D" id="2.60.40.10">
    <property type="entry name" value="Immunoglobulins"/>
    <property type="match status" value="2"/>
</dbReference>
<comment type="caution">
    <text evidence="2">The sequence shown here is derived from an EMBL/GenBank/DDBJ whole genome shotgun (WGS) entry which is preliminary data.</text>
</comment>
<gene>
    <name evidence="2" type="ORF">ACFPJ5_06845</name>
</gene>
<evidence type="ECO:0000256" key="1">
    <source>
        <dbReference type="SAM" id="Phobius"/>
    </source>
</evidence>
<reference evidence="2 3" key="1">
    <citation type="journal article" date="2019" name="Int. J. Syst. Evol. Microbiol.">
        <title>The Global Catalogue of Microorganisms (GCM) 10K type strain sequencing project: providing services to taxonomists for standard genome sequencing and annotation.</title>
        <authorList>
            <consortium name="The Broad Institute Genomics Platform"/>
            <consortium name="The Broad Institute Genome Sequencing Center for Infectious Disease"/>
            <person name="Wu L."/>
            <person name="Ma J."/>
        </authorList>
    </citation>
    <scope>NUCLEOTIDE SEQUENCE [LARGE SCALE GENOMIC DNA]</scope>
    <source>
        <strain evidence="2 3">CGMCC 1.12237</strain>
    </source>
</reference>
<keyword evidence="3" id="KW-1185">Reference proteome</keyword>
<dbReference type="AlphaFoldDB" id="A0ABD5R9P8"/>
<sequence length="526" mass="55440">MKQSTLLVLAVVALLVVPASAVAITEGEPSLSVDLSDNRVTAGQVTALELTVQNKGNIERSNNPSLNSQVTTANGVRISLSKGDAPVTVKTDTQAIGTLPQTARSVPFRVVVDEDAEPGKYKLDGQIRYRYTSLIDPASGAAQEEDAVRRFSLTLIVEEEPRFEIVESQSDVAIGDDGPITLTLRNNGTEAASESAVTIRSGNDELTFAGSKTARSYVGDWAPDETRTLTFKGSMASGAEVRPYSLNATVSYEDGEGVPGRSKGLQFGVTPRGEQTFAVENVTSSLRVGEEGTVTGEVVNTGPQTANNAVVVLSTGNGNLNVRESEFAIGDIASDDRATFAFDVDVTDSAEAGPRQLTAEVQYRNSDGDQRVSDPLDVRADVGEKRDEFGVSPVNATFQVGSGGQLELSVTNAGEETVSDVSAKLFVDSPVSASDDEAFIDELAPGETRTITFGVGIAGSATAKIYPVELDFQYTTEEGDTLVSDTYKLPVEVTPRQGGGGLPLPLIGGVLLVVLLGVGGYLYIRR</sequence>
<dbReference type="InterPro" id="IPR013783">
    <property type="entry name" value="Ig-like_fold"/>
</dbReference>
<keyword evidence="1" id="KW-1133">Transmembrane helix</keyword>
<proteinExistence type="predicted"/>
<evidence type="ECO:0000313" key="2">
    <source>
        <dbReference type="EMBL" id="MFC5366652.1"/>
    </source>
</evidence>
<keyword evidence="1" id="KW-0812">Transmembrane</keyword>
<organism evidence="2 3">
    <name type="scientific">Salinirubrum litoreum</name>
    <dbReference type="NCBI Taxonomy" id="1126234"/>
    <lineage>
        <taxon>Archaea</taxon>
        <taxon>Methanobacteriati</taxon>
        <taxon>Methanobacteriota</taxon>
        <taxon>Stenosarchaea group</taxon>
        <taxon>Halobacteria</taxon>
        <taxon>Halobacteriales</taxon>
        <taxon>Haloferacaceae</taxon>
        <taxon>Salinirubrum</taxon>
    </lineage>
</organism>
<dbReference type="EMBL" id="JBHSKX010000001">
    <property type="protein sequence ID" value="MFC5366652.1"/>
    <property type="molecule type" value="Genomic_DNA"/>
</dbReference>
<keyword evidence="1" id="KW-0472">Membrane</keyword>
<dbReference type="PANTHER" id="PTHR35902">
    <property type="entry name" value="S-LAYER DOMAIN-LIKE PROTEIN-RELATED"/>
    <property type="match status" value="1"/>
</dbReference>
<feature type="transmembrane region" description="Helical" evidence="1">
    <location>
        <begin position="502"/>
        <end position="524"/>
    </location>
</feature>